<dbReference type="GO" id="GO:0006310">
    <property type="term" value="P:DNA recombination"/>
    <property type="evidence" value="ECO:0007669"/>
    <property type="project" value="InterPro"/>
</dbReference>
<dbReference type="InterPro" id="IPR036614">
    <property type="entry name" value="RusA-like_sf"/>
</dbReference>
<name>A0A6I3NDD5_9FIRM</name>
<sequence>MSLREFKIPGKVQAKQRPRLNLKNGRVYTPQPTINYESYVKWCYSDYAKQKGWEKTLENAISAEIEVFMPIPKSDTKKKKEAKLSGKIRPTVKPDNDNIAKSVLDALNGLAYGDDKQIVELKVRKYYGVEPYVYVKLIELEG</sequence>
<dbReference type="InterPro" id="IPR008822">
    <property type="entry name" value="Endonuclease_RusA-like"/>
</dbReference>
<proteinExistence type="predicted"/>
<dbReference type="GO" id="GO:0006281">
    <property type="term" value="P:DNA repair"/>
    <property type="evidence" value="ECO:0007669"/>
    <property type="project" value="InterPro"/>
</dbReference>
<dbReference type="SUPFAM" id="SSF103084">
    <property type="entry name" value="Holliday junction resolvase RusA"/>
    <property type="match status" value="1"/>
</dbReference>
<dbReference type="AlphaFoldDB" id="A0A6I3NDD5"/>
<accession>A0A6I3NDD5</accession>
<dbReference type="EMBL" id="WMQV01000029">
    <property type="protein sequence ID" value="MTL95048.1"/>
    <property type="molecule type" value="Genomic_DNA"/>
</dbReference>
<gene>
    <name evidence="1" type="ORF">GMA64_10955</name>
</gene>
<protein>
    <submittedName>
        <fullName evidence="1">RusA family crossover junction endodeoxyribonuclease</fullName>
    </submittedName>
</protein>
<dbReference type="GO" id="GO:0000287">
    <property type="term" value="F:magnesium ion binding"/>
    <property type="evidence" value="ECO:0007669"/>
    <property type="project" value="InterPro"/>
</dbReference>
<evidence type="ECO:0000313" key="1">
    <source>
        <dbReference type="EMBL" id="MTL95048.1"/>
    </source>
</evidence>
<dbReference type="Gene3D" id="3.30.1330.70">
    <property type="entry name" value="Holliday junction resolvase RusA"/>
    <property type="match status" value="1"/>
</dbReference>
<dbReference type="Pfam" id="PF05866">
    <property type="entry name" value="RusA"/>
    <property type="match status" value="1"/>
</dbReference>
<dbReference type="RefSeq" id="WP_129821653.1">
    <property type="nucleotide sequence ID" value="NZ_CAJJOK010000023.1"/>
</dbReference>
<comment type="caution">
    <text evidence="1">The sequence shown here is derived from an EMBL/GenBank/DDBJ whole genome shotgun (WGS) entry which is preliminary data.</text>
</comment>
<organism evidence="1">
    <name type="scientific">Turicibacter sanguinis</name>
    <dbReference type="NCBI Taxonomy" id="154288"/>
    <lineage>
        <taxon>Bacteria</taxon>
        <taxon>Bacillati</taxon>
        <taxon>Bacillota</taxon>
        <taxon>Erysipelotrichia</taxon>
        <taxon>Erysipelotrichales</taxon>
        <taxon>Turicibacteraceae</taxon>
        <taxon>Turicibacter</taxon>
    </lineage>
</organism>
<reference evidence="1" key="1">
    <citation type="journal article" date="2019" name="Nat. Med.">
        <title>A library of human gut bacterial isolates paired with longitudinal multiomics data enables mechanistic microbiome research.</title>
        <authorList>
            <person name="Poyet M."/>
            <person name="Groussin M."/>
            <person name="Gibbons S.M."/>
            <person name="Avila-Pacheco J."/>
            <person name="Jiang X."/>
            <person name="Kearney S.M."/>
            <person name="Perrotta A.R."/>
            <person name="Berdy B."/>
            <person name="Zhao S."/>
            <person name="Lieberman T.D."/>
            <person name="Swanson P.K."/>
            <person name="Smith M."/>
            <person name="Roesemann S."/>
            <person name="Alexander J.E."/>
            <person name="Rich S.A."/>
            <person name="Livny J."/>
            <person name="Vlamakis H."/>
            <person name="Clish C."/>
            <person name="Bullock K."/>
            <person name="Deik A."/>
            <person name="Scott J."/>
            <person name="Pierce K.A."/>
            <person name="Xavier R.J."/>
            <person name="Alm E.J."/>
        </authorList>
    </citation>
    <scope>NUCLEOTIDE SEQUENCE</scope>
    <source>
        <strain evidence="1">BIOML-A179</strain>
    </source>
</reference>